<dbReference type="Pfam" id="PF12833">
    <property type="entry name" value="HTH_18"/>
    <property type="match status" value="1"/>
</dbReference>
<evidence type="ECO:0000256" key="8">
    <source>
        <dbReference type="ARBA" id="ARBA00023204"/>
    </source>
</evidence>
<evidence type="ECO:0000256" key="1">
    <source>
        <dbReference type="ARBA" id="ARBA00001286"/>
    </source>
</evidence>
<evidence type="ECO:0000256" key="5">
    <source>
        <dbReference type="ARBA" id="ARBA00022679"/>
    </source>
</evidence>
<dbReference type="Proteomes" id="UP000428328">
    <property type="component" value="Chromosome"/>
</dbReference>
<feature type="active site" description="Nucleophile; methyl group acceptor from either O6-methylguanine or O4-methylthymine" evidence="10">
    <location>
        <position position="324"/>
    </location>
</feature>
<dbReference type="InterPro" id="IPR001497">
    <property type="entry name" value="MethylDNA_cys_MeTrfase_AS"/>
</dbReference>
<dbReference type="NCBIfam" id="NF011964">
    <property type="entry name" value="PRK15435.1"/>
    <property type="match status" value="1"/>
</dbReference>
<dbReference type="NCBIfam" id="TIGR00589">
    <property type="entry name" value="ogt"/>
    <property type="match status" value="1"/>
</dbReference>
<dbReference type="AlphaFoldDB" id="A0A6I6J9G5"/>
<dbReference type="FunFam" id="1.10.10.10:FF:000214">
    <property type="entry name" value="Methylated-DNA--protein-cysteine methyltransferase"/>
    <property type="match status" value="1"/>
</dbReference>
<dbReference type="KEGG" id="psel:GM415_04745"/>
<evidence type="ECO:0000256" key="10">
    <source>
        <dbReference type="PIRSR" id="PIRSR000409-1"/>
    </source>
</evidence>
<evidence type="ECO:0000313" key="13">
    <source>
        <dbReference type="EMBL" id="QGY39456.1"/>
    </source>
</evidence>
<proteinExistence type="inferred from homology"/>
<reference evidence="13 14" key="1">
    <citation type="submission" date="2019-11" db="EMBL/GenBank/DDBJ databases">
        <authorList>
            <person name="Zheng R.K."/>
            <person name="Sun C.M."/>
        </authorList>
    </citation>
    <scope>NUCLEOTIDE SEQUENCE [LARGE SCALE GENOMIC DNA]</scope>
    <source>
        <strain evidence="13 14">SRB007</strain>
    </source>
</reference>
<feature type="active site" description="Nucleophile; methyl group acceptor from methylphosphotriester" evidence="10">
    <location>
        <position position="36"/>
    </location>
</feature>
<evidence type="ECO:0000259" key="12">
    <source>
        <dbReference type="PROSITE" id="PS01124"/>
    </source>
</evidence>
<dbReference type="PANTHER" id="PTHR10815:SF14">
    <property type="entry name" value="BIFUNCTIONAL TRANSCRIPTIONAL ACTIVATOR_DNA REPAIR ENZYME ADA"/>
    <property type="match status" value="1"/>
</dbReference>
<evidence type="ECO:0000256" key="3">
    <source>
        <dbReference type="ARBA" id="ARBA00011918"/>
    </source>
</evidence>
<keyword evidence="5 13" id="KW-0808">Transferase</keyword>
<keyword evidence="8" id="KW-0234">DNA repair</keyword>
<evidence type="ECO:0000256" key="11">
    <source>
        <dbReference type="PIRSR" id="PIRSR000409-3"/>
    </source>
</evidence>
<evidence type="ECO:0000313" key="14">
    <source>
        <dbReference type="Proteomes" id="UP000428328"/>
    </source>
</evidence>
<organism evidence="13 14">
    <name type="scientific">Pseudodesulfovibrio cashew</name>
    <dbReference type="NCBI Taxonomy" id="2678688"/>
    <lineage>
        <taxon>Bacteria</taxon>
        <taxon>Pseudomonadati</taxon>
        <taxon>Thermodesulfobacteriota</taxon>
        <taxon>Desulfovibrionia</taxon>
        <taxon>Desulfovibrionales</taxon>
        <taxon>Desulfovibrionaceae</taxon>
    </lineage>
</organism>
<dbReference type="EMBL" id="CP046400">
    <property type="protein sequence ID" value="QGY39456.1"/>
    <property type="molecule type" value="Genomic_DNA"/>
</dbReference>
<sequence>MAPYDDDEVRWKAVKERDRDAAHEFYYGVRTTGVYCVPGCASRLPRRENAVFFDTAEAAEAAGFRACKRCRPDDPAHAHIPLKRIMAACRTLERAVERGERPPGVAELARDTDMSSSRFGRLFSKLVGIGPKEYVQALRDAGVREALASGTPVTRALFDAGYSSASRFYERAEGVLGMRPARYRKGGKGLSIRYVVTESQLGLVLAAFTGKGVCAIELGDTPEELAASLRARFPGAVVKECEPQLDEQVREIVSLIRTPGKGLSLPLDIRGTAFQQRVWRALRDIPAGETRTYSQVAESLGEPGSVRAVASACARNPLAVAVPCHRVVRKDGSLAGYRWGLERKRALLEAERHGRPGEEGDEPDQS</sequence>
<evidence type="ECO:0000256" key="6">
    <source>
        <dbReference type="ARBA" id="ARBA00022763"/>
    </source>
</evidence>
<dbReference type="GO" id="GO:0003908">
    <property type="term" value="F:methylated-DNA-[protein]-cysteine S-methyltransferase activity"/>
    <property type="evidence" value="ECO:0007669"/>
    <property type="project" value="UniProtKB-EC"/>
</dbReference>
<dbReference type="PROSITE" id="PS01124">
    <property type="entry name" value="HTH_ARAC_FAMILY_2"/>
    <property type="match status" value="1"/>
</dbReference>
<evidence type="ECO:0000256" key="9">
    <source>
        <dbReference type="ARBA" id="ARBA00049348"/>
    </source>
</evidence>
<keyword evidence="6" id="KW-0227">DNA damage</keyword>
<dbReference type="InterPro" id="IPR036631">
    <property type="entry name" value="MGMT_N_sf"/>
</dbReference>
<dbReference type="EC" id="2.1.1.63" evidence="3"/>
<comment type="catalytic activity">
    <reaction evidence="1">
        <text>a 4-O-methyl-thymidine in DNA + L-cysteinyl-[protein] = a thymidine in DNA + S-methyl-L-cysteinyl-[protein]</text>
        <dbReference type="Rhea" id="RHEA:53428"/>
        <dbReference type="Rhea" id="RHEA-COMP:10131"/>
        <dbReference type="Rhea" id="RHEA-COMP:10132"/>
        <dbReference type="Rhea" id="RHEA-COMP:13555"/>
        <dbReference type="Rhea" id="RHEA-COMP:13556"/>
        <dbReference type="ChEBI" id="CHEBI:29950"/>
        <dbReference type="ChEBI" id="CHEBI:82612"/>
        <dbReference type="ChEBI" id="CHEBI:137386"/>
        <dbReference type="ChEBI" id="CHEBI:137387"/>
        <dbReference type="EC" id="2.1.1.63"/>
    </reaction>
</comment>
<keyword evidence="13" id="KW-0238">DNA-binding</keyword>
<dbReference type="Pfam" id="PF01035">
    <property type="entry name" value="DNA_binding_1"/>
    <property type="match status" value="1"/>
</dbReference>
<dbReference type="Pfam" id="PF02805">
    <property type="entry name" value="Ada_Zn_binding"/>
    <property type="match status" value="1"/>
</dbReference>
<dbReference type="SUPFAM" id="SSF57884">
    <property type="entry name" value="Ada DNA repair protein, N-terminal domain (N-Ada 10)"/>
    <property type="match status" value="1"/>
</dbReference>
<dbReference type="RefSeq" id="WP_158946682.1">
    <property type="nucleotide sequence ID" value="NZ_CP046400.1"/>
</dbReference>
<dbReference type="InterPro" id="IPR036217">
    <property type="entry name" value="MethylDNA_cys_MeTrfase_DNAb"/>
</dbReference>
<evidence type="ECO:0000256" key="2">
    <source>
        <dbReference type="ARBA" id="ARBA00008711"/>
    </source>
</evidence>
<dbReference type="PIRSF" id="PIRSF000409">
    <property type="entry name" value="Ada"/>
    <property type="match status" value="1"/>
</dbReference>
<dbReference type="Gene3D" id="3.30.160.70">
    <property type="entry name" value="Methylated DNA-protein cysteine methyltransferase domain"/>
    <property type="match status" value="1"/>
</dbReference>
<dbReference type="GO" id="GO:0008270">
    <property type="term" value="F:zinc ion binding"/>
    <property type="evidence" value="ECO:0007669"/>
    <property type="project" value="InterPro"/>
</dbReference>
<keyword evidence="7" id="KW-0010">Activator</keyword>
<dbReference type="Gene3D" id="1.10.10.10">
    <property type="entry name" value="Winged helix-like DNA-binding domain superfamily/Winged helix DNA-binding domain"/>
    <property type="match status" value="1"/>
</dbReference>
<dbReference type="PANTHER" id="PTHR10815">
    <property type="entry name" value="METHYLATED-DNA--PROTEIN-CYSTEINE METHYLTRANSFERASE"/>
    <property type="match status" value="1"/>
</dbReference>
<keyword evidence="11" id="KW-0862">Zinc</keyword>
<feature type="binding site" evidence="11">
    <location>
        <position position="40"/>
    </location>
    <ligand>
        <name>Zn(2+)</name>
        <dbReference type="ChEBI" id="CHEBI:29105"/>
    </ligand>
</feature>
<dbReference type="InterPro" id="IPR016221">
    <property type="entry name" value="Bifunct_regulatory_prot_Ada"/>
</dbReference>
<dbReference type="SUPFAM" id="SSF53155">
    <property type="entry name" value="Methylated DNA-protein cysteine methyltransferase domain"/>
    <property type="match status" value="1"/>
</dbReference>
<dbReference type="SMART" id="SM00342">
    <property type="entry name" value="HTH_ARAC"/>
    <property type="match status" value="1"/>
</dbReference>
<comment type="cofactor">
    <cofactor evidence="11">
        <name>Zn(2+)</name>
        <dbReference type="ChEBI" id="CHEBI:29105"/>
    </cofactor>
    <text evidence="11">Binds 1 zinc ion per subunit.</text>
</comment>
<keyword evidence="14" id="KW-1185">Reference proteome</keyword>
<dbReference type="CDD" id="cd06445">
    <property type="entry name" value="ATase"/>
    <property type="match status" value="1"/>
</dbReference>
<dbReference type="GO" id="GO:0043565">
    <property type="term" value="F:sequence-specific DNA binding"/>
    <property type="evidence" value="ECO:0007669"/>
    <property type="project" value="InterPro"/>
</dbReference>
<dbReference type="InterPro" id="IPR014048">
    <property type="entry name" value="MethylDNA_cys_MeTrfase_DNA-bd"/>
</dbReference>
<comment type="similarity">
    <text evidence="2">Belongs to the MGMT family.</text>
</comment>
<gene>
    <name evidence="13" type="primary">ada</name>
    <name evidence="13" type="ORF">GM415_04745</name>
</gene>
<dbReference type="Gene3D" id="1.10.10.60">
    <property type="entry name" value="Homeodomain-like"/>
    <property type="match status" value="1"/>
</dbReference>
<dbReference type="GO" id="GO:0006281">
    <property type="term" value="P:DNA repair"/>
    <property type="evidence" value="ECO:0007669"/>
    <property type="project" value="UniProtKB-KW"/>
</dbReference>
<keyword evidence="4 13" id="KW-0489">Methyltransferase</keyword>
<dbReference type="Gene3D" id="3.40.10.10">
    <property type="entry name" value="DNA Methylphosphotriester Repair Domain"/>
    <property type="match status" value="1"/>
</dbReference>
<protein>
    <recommendedName>
        <fullName evidence="3">methylated-DNA--[protein]-cysteine S-methyltransferase</fullName>
        <ecNumber evidence="3">2.1.1.63</ecNumber>
    </recommendedName>
</protein>
<dbReference type="GO" id="GO:0003700">
    <property type="term" value="F:DNA-binding transcription factor activity"/>
    <property type="evidence" value="ECO:0007669"/>
    <property type="project" value="InterPro"/>
</dbReference>
<feature type="domain" description="HTH araC/xylS-type" evidence="12">
    <location>
        <begin position="86"/>
        <end position="186"/>
    </location>
</feature>
<feature type="binding site" evidence="11">
    <location>
        <position position="67"/>
    </location>
    <ligand>
        <name>Zn(2+)</name>
        <dbReference type="ChEBI" id="CHEBI:29105"/>
    </ligand>
</feature>
<dbReference type="PROSITE" id="PS00374">
    <property type="entry name" value="MGMT"/>
    <property type="match status" value="1"/>
</dbReference>
<comment type="catalytic activity">
    <reaction evidence="9">
        <text>a 6-O-methyl-2'-deoxyguanosine in DNA + L-cysteinyl-[protein] = S-methyl-L-cysteinyl-[protein] + a 2'-deoxyguanosine in DNA</text>
        <dbReference type="Rhea" id="RHEA:24000"/>
        <dbReference type="Rhea" id="RHEA-COMP:10131"/>
        <dbReference type="Rhea" id="RHEA-COMP:10132"/>
        <dbReference type="Rhea" id="RHEA-COMP:11367"/>
        <dbReference type="Rhea" id="RHEA-COMP:11368"/>
        <dbReference type="ChEBI" id="CHEBI:29950"/>
        <dbReference type="ChEBI" id="CHEBI:82612"/>
        <dbReference type="ChEBI" id="CHEBI:85445"/>
        <dbReference type="ChEBI" id="CHEBI:85448"/>
        <dbReference type="EC" id="2.1.1.63"/>
    </reaction>
</comment>
<dbReference type="InterPro" id="IPR036388">
    <property type="entry name" value="WH-like_DNA-bd_sf"/>
</dbReference>
<accession>A0A6I6J9G5</accession>
<dbReference type="InterPro" id="IPR018060">
    <property type="entry name" value="HTH_AraC"/>
</dbReference>
<dbReference type="SUPFAM" id="SSF46767">
    <property type="entry name" value="Methylated DNA-protein cysteine methyltransferase, C-terminal domain"/>
    <property type="match status" value="1"/>
</dbReference>
<dbReference type="InterPro" id="IPR035451">
    <property type="entry name" value="Ada-like_dom_sf"/>
</dbReference>
<feature type="binding site" evidence="11">
    <location>
        <position position="70"/>
    </location>
    <ligand>
        <name>Zn(2+)</name>
        <dbReference type="ChEBI" id="CHEBI:29105"/>
    </ligand>
</feature>
<dbReference type="GO" id="GO:0032259">
    <property type="term" value="P:methylation"/>
    <property type="evidence" value="ECO:0007669"/>
    <property type="project" value="UniProtKB-KW"/>
</dbReference>
<evidence type="ECO:0000256" key="7">
    <source>
        <dbReference type="ARBA" id="ARBA00023159"/>
    </source>
</evidence>
<dbReference type="InterPro" id="IPR004026">
    <property type="entry name" value="Ada_DNA_repair_Zn-bd"/>
</dbReference>
<name>A0A6I6J9G5_9BACT</name>
<keyword evidence="11" id="KW-0479">Metal-binding</keyword>
<feature type="binding site" evidence="11">
    <location>
        <position position="36"/>
    </location>
    <ligand>
        <name>Zn(2+)</name>
        <dbReference type="ChEBI" id="CHEBI:29105"/>
    </ligand>
</feature>
<evidence type="ECO:0000256" key="4">
    <source>
        <dbReference type="ARBA" id="ARBA00022603"/>
    </source>
</evidence>